<evidence type="ECO:0000313" key="2">
    <source>
        <dbReference type="Proteomes" id="UP001162501"/>
    </source>
</evidence>
<gene>
    <name evidence="1" type="ORF">MRATA1EN22A_LOCUS24632</name>
</gene>
<name>A0AC59ZYD2_RANTA</name>
<evidence type="ECO:0000313" key="1">
    <source>
        <dbReference type="EMBL" id="CAN0530993.1"/>
    </source>
</evidence>
<dbReference type="Proteomes" id="UP001162501">
    <property type="component" value="Chromosome 5"/>
</dbReference>
<sequence>MCYLGAHSAGGSGGVFSKAARPSYPVSGSCDCGHINTRAGALGAGLPPSSPRSSEQRRRLLPRIRFLAPSVAAEDTDGFAQVASELGVLINENKAPRVAPQQVPKAGPFGCYLPGR</sequence>
<organism evidence="1 2">
    <name type="scientific">Rangifer tarandus platyrhynchus</name>
    <name type="common">Svalbard reindeer</name>
    <dbReference type="NCBI Taxonomy" id="3082113"/>
    <lineage>
        <taxon>Eukaryota</taxon>
        <taxon>Metazoa</taxon>
        <taxon>Chordata</taxon>
        <taxon>Craniata</taxon>
        <taxon>Vertebrata</taxon>
        <taxon>Euteleostomi</taxon>
        <taxon>Mammalia</taxon>
        <taxon>Eutheria</taxon>
        <taxon>Laurasiatheria</taxon>
        <taxon>Artiodactyla</taxon>
        <taxon>Ruminantia</taxon>
        <taxon>Pecora</taxon>
        <taxon>Cervidae</taxon>
        <taxon>Odocoileinae</taxon>
        <taxon>Rangifer</taxon>
    </lineage>
</organism>
<proteinExistence type="predicted"/>
<reference evidence="1" key="1">
    <citation type="submission" date="2023-05" db="EMBL/GenBank/DDBJ databases">
        <authorList>
            <consortium name="ELIXIR-Norway"/>
        </authorList>
    </citation>
    <scope>NUCLEOTIDE SEQUENCE</scope>
</reference>
<dbReference type="EMBL" id="OX596089">
    <property type="protein sequence ID" value="CAN0530993.1"/>
    <property type="molecule type" value="Genomic_DNA"/>
</dbReference>
<protein>
    <submittedName>
        <fullName evidence="1">Uncharacterized protein</fullName>
    </submittedName>
</protein>
<reference evidence="1" key="2">
    <citation type="submission" date="2025-03" db="EMBL/GenBank/DDBJ databases">
        <authorList>
            <consortium name="ELIXIR-Norway"/>
            <consortium name="Elixir Norway"/>
        </authorList>
    </citation>
    <scope>NUCLEOTIDE SEQUENCE</scope>
</reference>
<accession>A0AC59ZYD2</accession>